<organism evidence="1 2">
    <name type="scientific">Alternaria gaisen</name>
    <dbReference type="NCBI Taxonomy" id="167740"/>
    <lineage>
        <taxon>Eukaryota</taxon>
        <taxon>Fungi</taxon>
        <taxon>Dikarya</taxon>
        <taxon>Ascomycota</taxon>
        <taxon>Pezizomycotina</taxon>
        <taxon>Dothideomycetes</taxon>
        <taxon>Pleosporomycetidae</taxon>
        <taxon>Pleosporales</taxon>
        <taxon>Pleosporineae</taxon>
        <taxon>Pleosporaceae</taxon>
        <taxon>Alternaria</taxon>
        <taxon>Alternaria sect. Alternaria</taxon>
    </lineage>
</organism>
<dbReference type="Proteomes" id="UP000293547">
    <property type="component" value="Unassembled WGS sequence"/>
</dbReference>
<reference evidence="1 2" key="1">
    <citation type="journal article" date="2019" name="bioRxiv">
        <title>Genomics, evolutionary history and diagnostics of the Alternaria alternata species group including apple and Asian pear pathotypes.</title>
        <authorList>
            <person name="Armitage A.D."/>
            <person name="Cockerton H.M."/>
            <person name="Sreenivasaprasad S."/>
            <person name="Woodhall J.W."/>
            <person name="Lane C.R."/>
            <person name="Harrison R.J."/>
            <person name="Clarkson J.P."/>
        </authorList>
    </citation>
    <scope>NUCLEOTIDE SEQUENCE [LARGE SCALE GENOMIC DNA]</scope>
    <source>
        <strain evidence="1 2">FERA 650</strain>
    </source>
</reference>
<keyword evidence="2" id="KW-1185">Reference proteome</keyword>
<gene>
    <name evidence="1" type="ORF">AG0111_0g12058</name>
</gene>
<dbReference type="EMBL" id="PDWZ02000016">
    <property type="protein sequence ID" value="KAB2099591.1"/>
    <property type="molecule type" value="Genomic_DNA"/>
</dbReference>
<comment type="caution">
    <text evidence="1">The sequence shown here is derived from an EMBL/GenBank/DDBJ whole genome shotgun (WGS) entry which is preliminary data.</text>
</comment>
<evidence type="ECO:0000313" key="1">
    <source>
        <dbReference type="EMBL" id="KAB2099591.1"/>
    </source>
</evidence>
<accession>A0ACB6F573</accession>
<evidence type="ECO:0000313" key="2">
    <source>
        <dbReference type="Proteomes" id="UP000293547"/>
    </source>
</evidence>
<name>A0ACB6F573_9PLEO</name>
<proteinExistence type="predicted"/>
<sequence>MRAVVEGPYGNELPLDSYGTVLLFATGIGIAGQLPYVTQLLEGYLNCKVKTRRIALFWEVESERHTAWVADRMQELLKQDTGRILDIHLFVVSNFISAKTQKGHYEPLGERIDILYDAMDPESLISSEIQDRKGRTVVSFCTDNETSIKIRRAARKMLDKNIYLEELDFRPGRETRRGGAKARLNPGKGKRRAKGV</sequence>
<protein>
    <submittedName>
        <fullName evidence="1">Uncharacterized protein</fullName>
    </submittedName>
</protein>